<keyword evidence="2" id="KW-0378">Hydrolase</keyword>
<reference evidence="6" key="1">
    <citation type="submission" date="2019-10" db="EMBL/GenBank/DDBJ databases">
        <authorList>
            <consortium name="DOE Joint Genome Institute"/>
            <person name="Kuo A."/>
            <person name="Miyauchi S."/>
            <person name="Kiss E."/>
            <person name="Drula E."/>
            <person name="Kohler A."/>
            <person name="Sanchez-Garcia M."/>
            <person name="Andreopoulos B."/>
            <person name="Barry K.W."/>
            <person name="Bonito G."/>
            <person name="Buee M."/>
            <person name="Carver A."/>
            <person name="Chen C."/>
            <person name="Cichocki N."/>
            <person name="Clum A."/>
            <person name="Culley D."/>
            <person name="Crous P.W."/>
            <person name="Fauchery L."/>
            <person name="Girlanda M."/>
            <person name="Hayes R."/>
            <person name="Keri Z."/>
            <person name="LaButti K."/>
            <person name="Lipzen A."/>
            <person name="Lombard V."/>
            <person name="Magnuson J."/>
            <person name="Maillard F."/>
            <person name="Morin E."/>
            <person name="Murat C."/>
            <person name="Nolan M."/>
            <person name="Ohm R."/>
            <person name="Pangilinan J."/>
            <person name="Pereira M."/>
            <person name="Perotto S."/>
            <person name="Peter M."/>
            <person name="Riley R."/>
            <person name="Sitrit Y."/>
            <person name="Stielow B."/>
            <person name="Szollosi G."/>
            <person name="Zifcakova L."/>
            <person name="Stursova M."/>
            <person name="Spatafora J.W."/>
            <person name="Tedersoo L."/>
            <person name="Vaario L.-M."/>
            <person name="Yamada A."/>
            <person name="Yan M."/>
            <person name="Wang P."/>
            <person name="Xu J."/>
            <person name="Bruns T."/>
            <person name="Baldrian P."/>
            <person name="Vilgalys R."/>
            <person name="Henrissat B."/>
            <person name="Grigoriev I.V."/>
            <person name="Hibbett D."/>
            <person name="Nagy L.G."/>
            <person name="Martin F.M."/>
        </authorList>
    </citation>
    <scope>NUCLEOTIDE SEQUENCE</scope>
    <source>
        <strain evidence="6">Prilba</strain>
    </source>
</reference>
<evidence type="ECO:0000313" key="6">
    <source>
        <dbReference type="EMBL" id="KAF8485270.1"/>
    </source>
</evidence>
<dbReference type="SUPFAM" id="SSF75304">
    <property type="entry name" value="Amidase signature (AS) enzymes"/>
    <property type="match status" value="1"/>
</dbReference>
<feature type="active site" description="Charge relay system" evidence="3">
    <location>
        <position position="205"/>
    </location>
</feature>
<proteinExistence type="inferred from homology"/>
<dbReference type="Gene3D" id="3.90.1300.10">
    <property type="entry name" value="Amidase signature (AS) domain"/>
    <property type="match status" value="1"/>
</dbReference>
<dbReference type="InterPro" id="IPR023631">
    <property type="entry name" value="Amidase_dom"/>
</dbReference>
<reference evidence="6" key="2">
    <citation type="journal article" date="2020" name="Nat. Commun.">
        <title>Large-scale genome sequencing of mycorrhizal fungi provides insights into the early evolution of symbiotic traits.</title>
        <authorList>
            <person name="Miyauchi S."/>
            <person name="Kiss E."/>
            <person name="Kuo A."/>
            <person name="Drula E."/>
            <person name="Kohler A."/>
            <person name="Sanchez-Garcia M."/>
            <person name="Morin E."/>
            <person name="Andreopoulos B."/>
            <person name="Barry K.W."/>
            <person name="Bonito G."/>
            <person name="Buee M."/>
            <person name="Carver A."/>
            <person name="Chen C."/>
            <person name="Cichocki N."/>
            <person name="Clum A."/>
            <person name="Culley D."/>
            <person name="Crous P.W."/>
            <person name="Fauchery L."/>
            <person name="Girlanda M."/>
            <person name="Hayes R.D."/>
            <person name="Keri Z."/>
            <person name="LaButti K."/>
            <person name="Lipzen A."/>
            <person name="Lombard V."/>
            <person name="Magnuson J."/>
            <person name="Maillard F."/>
            <person name="Murat C."/>
            <person name="Nolan M."/>
            <person name="Ohm R.A."/>
            <person name="Pangilinan J."/>
            <person name="Pereira M.F."/>
            <person name="Perotto S."/>
            <person name="Peter M."/>
            <person name="Pfister S."/>
            <person name="Riley R."/>
            <person name="Sitrit Y."/>
            <person name="Stielow J.B."/>
            <person name="Szollosi G."/>
            <person name="Zifcakova L."/>
            <person name="Stursova M."/>
            <person name="Spatafora J.W."/>
            <person name="Tedersoo L."/>
            <person name="Vaario L.M."/>
            <person name="Yamada A."/>
            <person name="Yan M."/>
            <person name="Wang P."/>
            <person name="Xu J."/>
            <person name="Bruns T."/>
            <person name="Baldrian P."/>
            <person name="Vilgalys R."/>
            <person name="Dunand C."/>
            <person name="Henrissat B."/>
            <person name="Grigoriev I.V."/>
            <person name="Hibbett D."/>
            <person name="Nagy L.G."/>
            <person name="Martin F.M."/>
        </authorList>
    </citation>
    <scope>NUCLEOTIDE SEQUENCE</scope>
    <source>
        <strain evidence="6">Prilba</strain>
    </source>
</reference>
<comment type="caution">
    <text evidence="6">The sequence shown here is derived from an EMBL/GenBank/DDBJ whole genome shotgun (WGS) entry which is preliminary data.</text>
</comment>
<evidence type="ECO:0000256" key="2">
    <source>
        <dbReference type="ARBA" id="ARBA00022801"/>
    </source>
</evidence>
<feature type="binding site" evidence="4">
    <location>
        <begin position="226"/>
        <end position="229"/>
    </location>
    <ligand>
        <name>substrate</name>
    </ligand>
</feature>
<dbReference type="AlphaFoldDB" id="A0A9P5N380"/>
<protein>
    <submittedName>
        <fullName evidence="6">General amidase</fullName>
    </submittedName>
</protein>
<dbReference type="InterPro" id="IPR036928">
    <property type="entry name" value="AS_sf"/>
</dbReference>
<accession>A0A9P5N380</accession>
<dbReference type="PIRSF" id="PIRSF001221">
    <property type="entry name" value="Amidase_fungi"/>
    <property type="match status" value="1"/>
</dbReference>
<dbReference type="Proteomes" id="UP000759537">
    <property type="component" value="Unassembled WGS sequence"/>
</dbReference>
<evidence type="ECO:0000313" key="7">
    <source>
        <dbReference type="Proteomes" id="UP000759537"/>
    </source>
</evidence>
<keyword evidence="7" id="KW-1185">Reference proteome</keyword>
<dbReference type="EMBL" id="WHVB01000003">
    <property type="protein sequence ID" value="KAF8485270.1"/>
    <property type="molecule type" value="Genomic_DNA"/>
</dbReference>
<feature type="binding site" evidence="4">
    <location>
        <position position="179"/>
    </location>
    <ligand>
        <name>substrate</name>
    </ligand>
</feature>
<feature type="binding site" evidence="4">
    <location>
        <position position="205"/>
    </location>
    <ligand>
        <name>substrate</name>
    </ligand>
</feature>
<evidence type="ECO:0000256" key="4">
    <source>
        <dbReference type="PIRSR" id="PIRSR001221-2"/>
    </source>
</evidence>
<comment type="similarity">
    <text evidence="1">Belongs to the amidase family.</text>
</comment>
<dbReference type="OrthoDB" id="6428749at2759"/>
<feature type="active site" description="Charge relay system" evidence="3">
    <location>
        <position position="130"/>
    </location>
</feature>
<evidence type="ECO:0000256" key="1">
    <source>
        <dbReference type="ARBA" id="ARBA00009199"/>
    </source>
</evidence>
<feature type="domain" description="Amidase" evidence="5">
    <location>
        <begin position="74"/>
        <end position="544"/>
    </location>
</feature>
<dbReference type="Pfam" id="PF01425">
    <property type="entry name" value="Amidase"/>
    <property type="match status" value="1"/>
</dbReference>
<dbReference type="GO" id="GO:0016787">
    <property type="term" value="F:hydrolase activity"/>
    <property type="evidence" value="ECO:0007669"/>
    <property type="project" value="UniProtKB-KW"/>
</dbReference>
<dbReference type="PANTHER" id="PTHR46072">
    <property type="entry name" value="AMIDASE-RELATED-RELATED"/>
    <property type="match status" value="1"/>
</dbReference>
<organism evidence="6 7">
    <name type="scientific">Russula ochroleuca</name>
    <dbReference type="NCBI Taxonomy" id="152965"/>
    <lineage>
        <taxon>Eukaryota</taxon>
        <taxon>Fungi</taxon>
        <taxon>Dikarya</taxon>
        <taxon>Basidiomycota</taxon>
        <taxon>Agaricomycotina</taxon>
        <taxon>Agaricomycetes</taxon>
        <taxon>Russulales</taxon>
        <taxon>Russulaceae</taxon>
        <taxon>Russula</taxon>
    </lineage>
</organism>
<sequence length="565" mass="61731">MSTWQELAAEKKRRQTASIPKEWLITRPAEDVLDVTDVPTSCGLLSARELEITAVSEVVILLNKLGTGEWSSVEVTTAFCKRAILAHQLTNCLTEIFIDRALERAAWLDEQLKSTGKVVGPLHGLPVSLKDQISIKGLETIMGYVSWIGKVAERNASLTEILIECGAVLYVRTNVPQTLMWPETYNMVFGRTVNPVNRTLTSGGSSGGEGALLRMKGSILGIGSDIGGSIRIPAAMCGIYGFRPSYHRIPYEGSANSLEGQDSLPSVLGPLSTDLGGIKLFMQAVIGRKPWLKDPLSPRKHWNEDEYRLVEHGGGKKLTFGILWNDGLVIPQPPVIRALEMTKEAVIAAGHDVIDWKPNKHAEIYKATTDIWGAAGEEDYAAVTSLTGEPILKSMSSVGTSAGTSEVGVYITDTSISAFELFQVQKRRAALRKEYLDYWQSTKAVTSTGRPVDAIISPVAPFPPPQHGKNNSAEYTFIWNALDYPACVFPVTKVDPVLDQPKSAHQFLSEADQRVYEMYDSPETFKNAPVGLQLVGQSQEDEAVIAMTEIVDVALKAKLHGRPGL</sequence>
<name>A0A9P5N380_9AGAM</name>
<feature type="active site" description="Acyl-ester intermediate" evidence="3">
    <location>
        <position position="229"/>
    </location>
</feature>
<evidence type="ECO:0000256" key="3">
    <source>
        <dbReference type="PIRSR" id="PIRSR001221-1"/>
    </source>
</evidence>
<evidence type="ECO:0000259" key="5">
    <source>
        <dbReference type="Pfam" id="PF01425"/>
    </source>
</evidence>
<gene>
    <name evidence="6" type="ORF">DFH94DRAFT_719388</name>
</gene>